<sequence>MARDAGFHRTGKGTILLITEGIGEPEAGEVPWSDWLPWPTPGPIGIVAGEFPVLPPVVDPTGLTRLLRDSSANLALWSSFPPLTGRVDRPLGGSGETGEITILRVEGEDGGEYPAVVCEDRKGFRIVSLLGNGFWRWAFHRTDARPGFRRFIEALARWGLGGSVEGGAFHLAPAQALYERGEPLTFILRRGEEAGERCFMVIRSPDGSAVRDTIWVDSDGTAREQVITVGSLPPGEYRVAYGAVSGEAIGQADIFVDSYSTEYADPQPDDRLLEEMGSMSGAAYLDLSVLSGGNLAKFIPLDKVQHQDTRIIVLSTSPIVYIVLLFALVSELILRKWRGFP</sequence>
<reference evidence="2 3" key="1">
    <citation type="journal article" date="2016" name="Nat. Commun.">
        <title>Thousands of microbial genomes shed light on interconnected biogeochemical processes in an aquifer system.</title>
        <authorList>
            <person name="Anantharaman K."/>
            <person name="Brown C.T."/>
            <person name="Hug L.A."/>
            <person name="Sharon I."/>
            <person name="Castelle C.J."/>
            <person name="Probst A.J."/>
            <person name="Thomas B.C."/>
            <person name="Singh A."/>
            <person name="Wilkins M.J."/>
            <person name="Karaoz U."/>
            <person name="Brodie E.L."/>
            <person name="Williams K.H."/>
            <person name="Hubbard S.S."/>
            <person name="Banfield J.F."/>
        </authorList>
    </citation>
    <scope>NUCLEOTIDE SEQUENCE [LARGE SCALE GENOMIC DNA]</scope>
</reference>
<evidence type="ECO:0000256" key="1">
    <source>
        <dbReference type="SAM" id="Phobius"/>
    </source>
</evidence>
<evidence type="ECO:0000313" key="3">
    <source>
        <dbReference type="Proteomes" id="UP000179034"/>
    </source>
</evidence>
<keyword evidence="1" id="KW-0472">Membrane</keyword>
<evidence type="ECO:0008006" key="4">
    <source>
        <dbReference type="Google" id="ProtNLM"/>
    </source>
</evidence>
<dbReference type="EMBL" id="MFIW01000093">
    <property type="protein sequence ID" value="OGF97204.1"/>
    <property type="molecule type" value="Genomic_DNA"/>
</dbReference>
<keyword evidence="1" id="KW-0812">Transmembrane</keyword>
<name>A0A1F5YAI6_9BACT</name>
<evidence type="ECO:0000313" key="2">
    <source>
        <dbReference type="EMBL" id="OGF97204.1"/>
    </source>
</evidence>
<protein>
    <recommendedName>
        <fullName evidence="4">Glutamine amidotransferase domain-containing protein</fullName>
    </recommendedName>
</protein>
<feature type="transmembrane region" description="Helical" evidence="1">
    <location>
        <begin position="311"/>
        <end position="334"/>
    </location>
</feature>
<comment type="caution">
    <text evidence="2">The sequence shown here is derived from an EMBL/GenBank/DDBJ whole genome shotgun (WGS) entry which is preliminary data.</text>
</comment>
<gene>
    <name evidence="2" type="ORF">A2Z06_01285</name>
</gene>
<organism evidence="2 3">
    <name type="scientific">Candidatus Glassbacteria bacterium RBG_16_58_8</name>
    <dbReference type="NCBI Taxonomy" id="1817866"/>
    <lineage>
        <taxon>Bacteria</taxon>
        <taxon>Candidatus Glassiibacteriota</taxon>
    </lineage>
</organism>
<dbReference type="AlphaFoldDB" id="A0A1F5YAI6"/>
<keyword evidence="1" id="KW-1133">Transmembrane helix</keyword>
<proteinExistence type="predicted"/>
<accession>A0A1F5YAI6</accession>
<dbReference type="Proteomes" id="UP000179034">
    <property type="component" value="Unassembled WGS sequence"/>
</dbReference>